<keyword evidence="2" id="KW-1185">Reference proteome</keyword>
<dbReference type="Proteomes" id="UP000198897">
    <property type="component" value="Unassembled WGS sequence"/>
</dbReference>
<accession>A0A1I2PEV4</accession>
<organism evidence="1 2">
    <name type="scientific">Halobacillus alkaliphilus</name>
    <dbReference type="NCBI Taxonomy" id="396056"/>
    <lineage>
        <taxon>Bacteria</taxon>
        <taxon>Bacillati</taxon>
        <taxon>Bacillota</taxon>
        <taxon>Bacilli</taxon>
        <taxon>Bacillales</taxon>
        <taxon>Bacillaceae</taxon>
        <taxon>Halobacillus</taxon>
    </lineage>
</organism>
<sequence length="77" mass="8985">MDGLFARSLDKNEKLVVIYMDSRGEVSQRFIRVMDLRADDILVYCFAREKVRTLKKDRILSVFPASTVKRKRSAAME</sequence>
<dbReference type="AlphaFoldDB" id="A0A1I2PEV4"/>
<evidence type="ECO:0000313" key="2">
    <source>
        <dbReference type="Proteomes" id="UP000198897"/>
    </source>
</evidence>
<dbReference type="RefSeq" id="WP_089752476.1">
    <property type="nucleotide sequence ID" value="NZ_FOOG01000025.1"/>
</dbReference>
<protein>
    <recommendedName>
        <fullName evidence="3">WYL domain-containing protein</fullName>
    </recommendedName>
</protein>
<name>A0A1I2PEV4_9BACI</name>
<reference evidence="2" key="1">
    <citation type="submission" date="2016-10" db="EMBL/GenBank/DDBJ databases">
        <authorList>
            <person name="Varghese N."/>
            <person name="Submissions S."/>
        </authorList>
    </citation>
    <scope>NUCLEOTIDE SEQUENCE [LARGE SCALE GENOMIC DNA]</scope>
    <source>
        <strain evidence="2">FP5</strain>
    </source>
</reference>
<dbReference type="EMBL" id="FOOG01000025">
    <property type="protein sequence ID" value="SFG14675.1"/>
    <property type="molecule type" value="Genomic_DNA"/>
</dbReference>
<evidence type="ECO:0008006" key="3">
    <source>
        <dbReference type="Google" id="ProtNLM"/>
    </source>
</evidence>
<proteinExistence type="predicted"/>
<dbReference type="OrthoDB" id="2112405at2"/>
<gene>
    <name evidence="1" type="ORF">SAMN05216353_1259</name>
</gene>
<evidence type="ECO:0000313" key="1">
    <source>
        <dbReference type="EMBL" id="SFG14675.1"/>
    </source>
</evidence>